<name>A0A8S3Y3Y2_PARAO</name>
<gene>
    <name evidence="4" type="ORF">PAPOLLO_LOCUS25440</name>
</gene>
<proteinExistence type="predicted"/>
<dbReference type="AlphaFoldDB" id="A0A8S3Y3Y2"/>
<evidence type="ECO:0000256" key="3">
    <source>
        <dbReference type="SAM" id="SignalP"/>
    </source>
</evidence>
<evidence type="ECO:0000256" key="1">
    <source>
        <dbReference type="SAM" id="MobiDB-lite"/>
    </source>
</evidence>
<dbReference type="EMBL" id="CAJQZP010001531">
    <property type="protein sequence ID" value="CAG5052660.1"/>
    <property type="molecule type" value="Genomic_DNA"/>
</dbReference>
<protein>
    <submittedName>
        <fullName evidence="4">(apollo) hypothetical protein</fullName>
    </submittedName>
</protein>
<feature type="chain" id="PRO_5035733548" evidence="3">
    <location>
        <begin position="19"/>
        <end position="384"/>
    </location>
</feature>
<feature type="compositionally biased region" description="Polar residues" evidence="1">
    <location>
        <begin position="303"/>
        <end position="316"/>
    </location>
</feature>
<feature type="region of interest" description="Disordered" evidence="1">
    <location>
        <begin position="179"/>
        <end position="225"/>
    </location>
</feature>
<feature type="compositionally biased region" description="Basic and acidic residues" evidence="1">
    <location>
        <begin position="204"/>
        <end position="215"/>
    </location>
</feature>
<reference evidence="4" key="1">
    <citation type="submission" date="2021-04" db="EMBL/GenBank/DDBJ databases">
        <authorList>
            <person name="Tunstrom K."/>
        </authorList>
    </citation>
    <scope>NUCLEOTIDE SEQUENCE</scope>
</reference>
<keyword evidence="2" id="KW-0472">Membrane</keyword>
<keyword evidence="2" id="KW-1133">Transmembrane helix</keyword>
<feature type="compositionally biased region" description="Polar residues" evidence="1">
    <location>
        <begin position="287"/>
        <end position="296"/>
    </location>
</feature>
<feature type="transmembrane region" description="Helical" evidence="2">
    <location>
        <begin position="340"/>
        <end position="362"/>
    </location>
</feature>
<comment type="caution">
    <text evidence="4">The sequence shown here is derived from an EMBL/GenBank/DDBJ whole genome shotgun (WGS) entry which is preliminary data.</text>
</comment>
<feature type="region of interest" description="Disordered" evidence="1">
    <location>
        <begin position="261"/>
        <end position="334"/>
    </location>
</feature>
<feature type="compositionally biased region" description="Polar residues" evidence="1">
    <location>
        <begin position="216"/>
        <end position="225"/>
    </location>
</feature>
<feature type="compositionally biased region" description="Low complexity" evidence="1">
    <location>
        <begin position="263"/>
        <end position="274"/>
    </location>
</feature>
<accession>A0A8S3Y3Y2</accession>
<sequence>MYLYISFYLFVILQAVCSEECPSSAEIKIKDGKLLLDTHEICSCFGDEAVKPEAGEGAEPAKCDLNANTEENGAVSIALADICKCKRKPIPEILAPVWERINAFSTLSTLESNTTKVVTEATVFKNTTTLKTEKIAEITPVLLNETSPTPALSTDVEKLATVSKNITTTILYPKNKTEVTTSTARPTEVSSKTPIISDNSTLHPKVDKDETDYSAKENSSVSEIPTDTKSSTIKIDLVSTVAPSVNSSTATDKSEKYDVKNITTSNKTPTDNTTVILPPTSDEVENKNTMEMTSEVTDVGHTTEISTKESNATTNADPHESDHLSGENGSREQGSTTTSVVLYFLIGVIVGVLLMLIAKFALSRYKAATYEVNHQNVEMNNHQT</sequence>
<evidence type="ECO:0000256" key="2">
    <source>
        <dbReference type="SAM" id="Phobius"/>
    </source>
</evidence>
<feature type="compositionally biased region" description="Polar residues" evidence="1">
    <location>
        <begin position="179"/>
        <end position="202"/>
    </location>
</feature>
<evidence type="ECO:0000313" key="4">
    <source>
        <dbReference type="EMBL" id="CAG5052660.1"/>
    </source>
</evidence>
<keyword evidence="3" id="KW-0732">Signal</keyword>
<keyword evidence="5" id="KW-1185">Reference proteome</keyword>
<organism evidence="4 5">
    <name type="scientific">Parnassius apollo</name>
    <name type="common">Apollo butterfly</name>
    <name type="synonym">Papilio apollo</name>
    <dbReference type="NCBI Taxonomy" id="110799"/>
    <lineage>
        <taxon>Eukaryota</taxon>
        <taxon>Metazoa</taxon>
        <taxon>Ecdysozoa</taxon>
        <taxon>Arthropoda</taxon>
        <taxon>Hexapoda</taxon>
        <taxon>Insecta</taxon>
        <taxon>Pterygota</taxon>
        <taxon>Neoptera</taxon>
        <taxon>Endopterygota</taxon>
        <taxon>Lepidoptera</taxon>
        <taxon>Glossata</taxon>
        <taxon>Ditrysia</taxon>
        <taxon>Papilionoidea</taxon>
        <taxon>Papilionidae</taxon>
        <taxon>Parnassiinae</taxon>
        <taxon>Parnassini</taxon>
        <taxon>Parnassius</taxon>
        <taxon>Parnassius</taxon>
    </lineage>
</organism>
<dbReference type="Proteomes" id="UP000691718">
    <property type="component" value="Unassembled WGS sequence"/>
</dbReference>
<keyword evidence="2" id="KW-0812">Transmembrane</keyword>
<evidence type="ECO:0000313" key="5">
    <source>
        <dbReference type="Proteomes" id="UP000691718"/>
    </source>
</evidence>
<feature type="signal peptide" evidence="3">
    <location>
        <begin position="1"/>
        <end position="18"/>
    </location>
</feature>